<keyword evidence="2" id="KW-1185">Reference proteome</keyword>
<evidence type="ECO:0000313" key="2">
    <source>
        <dbReference type="Proteomes" id="UP001596310"/>
    </source>
</evidence>
<proteinExistence type="predicted"/>
<dbReference type="EMBL" id="JBHSSM010000014">
    <property type="protein sequence ID" value="MFC6314722.1"/>
    <property type="molecule type" value="Genomic_DNA"/>
</dbReference>
<protein>
    <submittedName>
        <fullName evidence="1">Uncharacterized protein</fullName>
    </submittedName>
</protein>
<dbReference type="Proteomes" id="UP001596310">
    <property type="component" value="Unassembled WGS sequence"/>
</dbReference>
<comment type="caution">
    <text evidence="1">The sequence shown here is derived from an EMBL/GenBank/DDBJ whole genome shotgun (WGS) entry which is preliminary data.</text>
</comment>
<sequence>MSVGVSAQPTMITLSGWSGENWGEIAVKLVLVAMPLRPRISFEIREFCEAQSDAHSELAPILAAQAADIIAPATCV</sequence>
<name>A0ABW1UPF8_9LACO</name>
<dbReference type="RefSeq" id="WP_125599425.1">
    <property type="nucleotide sequence ID" value="NZ_JBHSSM010000014.1"/>
</dbReference>
<organism evidence="1 2">
    <name type="scientific">Lapidilactobacillus achengensis</name>
    <dbReference type="NCBI Taxonomy" id="2486000"/>
    <lineage>
        <taxon>Bacteria</taxon>
        <taxon>Bacillati</taxon>
        <taxon>Bacillota</taxon>
        <taxon>Bacilli</taxon>
        <taxon>Lactobacillales</taxon>
        <taxon>Lactobacillaceae</taxon>
        <taxon>Lapidilactobacillus</taxon>
    </lineage>
</organism>
<reference evidence="2" key="1">
    <citation type="journal article" date="2019" name="Int. J. Syst. Evol. Microbiol.">
        <title>The Global Catalogue of Microorganisms (GCM) 10K type strain sequencing project: providing services to taxonomists for standard genome sequencing and annotation.</title>
        <authorList>
            <consortium name="The Broad Institute Genomics Platform"/>
            <consortium name="The Broad Institute Genome Sequencing Center for Infectious Disease"/>
            <person name="Wu L."/>
            <person name="Ma J."/>
        </authorList>
    </citation>
    <scope>NUCLEOTIDE SEQUENCE [LARGE SCALE GENOMIC DNA]</scope>
    <source>
        <strain evidence="2">CCM 8897</strain>
    </source>
</reference>
<gene>
    <name evidence="1" type="ORF">ACFQHW_03965</name>
</gene>
<accession>A0ABW1UPF8</accession>
<evidence type="ECO:0000313" key="1">
    <source>
        <dbReference type="EMBL" id="MFC6314722.1"/>
    </source>
</evidence>